<feature type="region of interest" description="Disordered" evidence="6">
    <location>
        <begin position="231"/>
        <end position="253"/>
    </location>
</feature>
<sequence length="253" mass="28954">MNWQHFTMYFFFGIYGCARIIEHGAPFLTGIDRLSGALAFFIEGFLFQNHVHGRSEIDKLIHILIVVICYASASFFLVSFFVKCRRRLYLIDMVTGILVFAQGTWFIHVAEIIYGKHAWPGVLDTEQRSARNKEAHGDMMEDGHHEEGHMGMDSSEHMNMMFAVIFFAWHIVFAIIVNSLIAFGIYKLLKKKEILDLDFINDSVSDPENNNSYAGMNGKSKNVQYESLNMSDKSPLLNGEDDDEEETDIFARA</sequence>
<dbReference type="PANTHER" id="PTHR16007">
    <property type="entry name" value="EPIDIDYMAL MEMBRANE PROTEIN E9-RELATED"/>
    <property type="match status" value="1"/>
</dbReference>
<dbReference type="InterPro" id="IPR042127">
    <property type="entry name" value="TMEM45"/>
</dbReference>
<feature type="transmembrane region" description="Helical" evidence="7">
    <location>
        <begin position="160"/>
        <end position="186"/>
    </location>
</feature>
<gene>
    <name evidence="8" type="ORF">OKIOD_LOCUS8515</name>
</gene>
<evidence type="ECO:0000256" key="2">
    <source>
        <dbReference type="ARBA" id="ARBA00006948"/>
    </source>
</evidence>
<evidence type="ECO:0000256" key="3">
    <source>
        <dbReference type="ARBA" id="ARBA00022692"/>
    </source>
</evidence>
<accession>A0ABN7SP11</accession>
<dbReference type="Pfam" id="PF04819">
    <property type="entry name" value="DUF716"/>
    <property type="match status" value="1"/>
</dbReference>
<evidence type="ECO:0000256" key="7">
    <source>
        <dbReference type="SAM" id="Phobius"/>
    </source>
</evidence>
<evidence type="ECO:0000256" key="5">
    <source>
        <dbReference type="ARBA" id="ARBA00023136"/>
    </source>
</evidence>
<feature type="compositionally biased region" description="Acidic residues" evidence="6">
    <location>
        <begin position="239"/>
        <end position="253"/>
    </location>
</feature>
<reference evidence="8 9" key="1">
    <citation type="submission" date="2021-04" db="EMBL/GenBank/DDBJ databases">
        <authorList>
            <person name="Bliznina A."/>
        </authorList>
    </citation>
    <scope>NUCLEOTIDE SEQUENCE [LARGE SCALE GENOMIC DNA]</scope>
</reference>
<evidence type="ECO:0000256" key="1">
    <source>
        <dbReference type="ARBA" id="ARBA00004141"/>
    </source>
</evidence>
<comment type="subcellular location">
    <subcellularLocation>
        <location evidence="1">Membrane</location>
        <topology evidence="1">Multi-pass membrane protein</topology>
    </subcellularLocation>
</comment>
<evidence type="ECO:0000256" key="4">
    <source>
        <dbReference type="ARBA" id="ARBA00022989"/>
    </source>
</evidence>
<evidence type="ECO:0000256" key="6">
    <source>
        <dbReference type="SAM" id="MobiDB-lite"/>
    </source>
</evidence>
<dbReference type="Proteomes" id="UP001158576">
    <property type="component" value="Chromosome XSR"/>
</dbReference>
<comment type="similarity">
    <text evidence="2">Belongs to the TMEM45 family.</text>
</comment>
<keyword evidence="9" id="KW-1185">Reference proteome</keyword>
<dbReference type="EMBL" id="OU015569">
    <property type="protein sequence ID" value="CAG5100338.1"/>
    <property type="molecule type" value="Genomic_DNA"/>
</dbReference>
<feature type="transmembrane region" description="Helical" evidence="7">
    <location>
        <begin position="60"/>
        <end position="82"/>
    </location>
</feature>
<protein>
    <submittedName>
        <fullName evidence="8">Oidioi.mRNA.OKI2018_I69.XSR.g16957.t1.cds</fullName>
    </submittedName>
</protein>
<evidence type="ECO:0000313" key="9">
    <source>
        <dbReference type="Proteomes" id="UP001158576"/>
    </source>
</evidence>
<keyword evidence="4 7" id="KW-1133">Transmembrane helix</keyword>
<evidence type="ECO:0000313" key="8">
    <source>
        <dbReference type="EMBL" id="CAG5100338.1"/>
    </source>
</evidence>
<name>A0ABN7SP11_OIKDI</name>
<keyword evidence="3 7" id="KW-0812">Transmembrane</keyword>
<dbReference type="PANTHER" id="PTHR16007:SF15">
    <property type="entry name" value="TRANSMEMBRANE PROTEIN 45B"/>
    <property type="match status" value="1"/>
</dbReference>
<dbReference type="InterPro" id="IPR006904">
    <property type="entry name" value="DUF716"/>
</dbReference>
<organism evidence="8 9">
    <name type="scientific">Oikopleura dioica</name>
    <name type="common">Tunicate</name>
    <dbReference type="NCBI Taxonomy" id="34765"/>
    <lineage>
        <taxon>Eukaryota</taxon>
        <taxon>Metazoa</taxon>
        <taxon>Chordata</taxon>
        <taxon>Tunicata</taxon>
        <taxon>Appendicularia</taxon>
        <taxon>Copelata</taxon>
        <taxon>Oikopleuridae</taxon>
        <taxon>Oikopleura</taxon>
    </lineage>
</organism>
<feature type="transmembrane region" description="Helical" evidence="7">
    <location>
        <begin position="89"/>
        <end position="114"/>
    </location>
</feature>
<keyword evidence="5 7" id="KW-0472">Membrane</keyword>
<proteinExistence type="inferred from homology"/>